<reference evidence="2" key="1">
    <citation type="submission" date="2022-06" db="EMBL/GenBank/DDBJ databases">
        <title>Vallitalea longa sp. nov., an anaerobic bacterium isolated from marine sediment.</title>
        <authorList>
            <person name="Hirano S."/>
            <person name="Terahara T."/>
            <person name="Mori K."/>
            <person name="Hamada M."/>
            <person name="Matsumoto R."/>
            <person name="Kobayashi T."/>
        </authorList>
    </citation>
    <scope>NUCLEOTIDE SEQUENCE</scope>
    <source>
        <strain evidence="2">SH18-1</strain>
    </source>
</reference>
<dbReference type="RefSeq" id="WP_281812132.1">
    <property type="nucleotide sequence ID" value="NZ_BRLB01000001.1"/>
</dbReference>
<dbReference type="AlphaFoldDB" id="A0A9W5Y995"/>
<keyword evidence="1" id="KW-0812">Transmembrane</keyword>
<proteinExistence type="predicted"/>
<name>A0A9W5Y995_9FIRM</name>
<dbReference type="CDD" id="cd09911">
    <property type="entry name" value="Lin0431_like"/>
    <property type="match status" value="1"/>
</dbReference>
<keyword evidence="2" id="KW-0449">Lipoprotein</keyword>
<keyword evidence="1" id="KW-0472">Membrane</keyword>
<evidence type="ECO:0000313" key="2">
    <source>
        <dbReference type="EMBL" id="GKX28133.1"/>
    </source>
</evidence>
<evidence type="ECO:0000313" key="3">
    <source>
        <dbReference type="Proteomes" id="UP001144256"/>
    </source>
</evidence>
<sequence length="130" mass="14891">MKGYSELMKKNDIKIILAVLIIAGIFYIFNQIRINNMSRDQLYVEINVDGELYQRIKLSEEKEIRIDGTNGYNIIKIHDDGVEIVESDCPDKICVKTGFITQVGKTIVCLPHKIYIEIVGREDELDAISQ</sequence>
<comment type="caution">
    <text evidence="2">The sequence shown here is derived from an EMBL/GenBank/DDBJ whole genome shotgun (WGS) entry which is preliminary data.</text>
</comment>
<dbReference type="EMBL" id="BRLB01000001">
    <property type="protein sequence ID" value="GKX28133.1"/>
    <property type="molecule type" value="Genomic_DNA"/>
</dbReference>
<protein>
    <submittedName>
        <fullName evidence="2">Lipoprotein</fullName>
    </submittedName>
</protein>
<evidence type="ECO:0000256" key="1">
    <source>
        <dbReference type="SAM" id="Phobius"/>
    </source>
</evidence>
<accession>A0A9W5Y995</accession>
<gene>
    <name evidence="2" type="ORF">SH1V18_06130</name>
</gene>
<dbReference type="Proteomes" id="UP001144256">
    <property type="component" value="Unassembled WGS sequence"/>
</dbReference>
<feature type="transmembrane region" description="Helical" evidence="1">
    <location>
        <begin position="12"/>
        <end position="29"/>
    </location>
</feature>
<organism evidence="2 3">
    <name type="scientific">Vallitalea longa</name>
    <dbReference type="NCBI Taxonomy" id="2936439"/>
    <lineage>
        <taxon>Bacteria</taxon>
        <taxon>Bacillati</taxon>
        <taxon>Bacillota</taxon>
        <taxon>Clostridia</taxon>
        <taxon>Lachnospirales</taxon>
        <taxon>Vallitaleaceae</taxon>
        <taxon>Vallitalea</taxon>
    </lineage>
</organism>
<dbReference type="Gene3D" id="2.60.320.10">
    <property type="entry name" value="N-utilization substance G protein NusG, insert domain"/>
    <property type="match status" value="1"/>
</dbReference>
<keyword evidence="3" id="KW-1185">Reference proteome</keyword>
<keyword evidence="1" id="KW-1133">Transmembrane helix</keyword>
<dbReference type="Pfam" id="PF07009">
    <property type="entry name" value="NusG_II"/>
    <property type="match status" value="1"/>
</dbReference>
<dbReference type="InterPro" id="IPR038690">
    <property type="entry name" value="NusG_2_sf"/>
</dbReference>